<gene>
    <name evidence="14" type="primary">uppP</name>
    <name evidence="16" type="ORF">DO021_19485</name>
    <name evidence="15" type="ORF">EYB58_03580</name>
</gene>
<proteinExistence type="inferred from homology"/>
<dbReference type="InterPro" id="IPR003824">
    <property type="entry name" value="UppP"/>
</dbReference>
<sequence length="267" mass="28476">MEIYQGIILGILQGLTEFLPVSSSGHLVLGQIYFGITECGLVFDASVHMGTLGAVFIVYFKDIQEILKSLVHYAGTRDVRGHETNLALAAAIIIGSVPTAIIGLVLKQFEEILFTSSLLVGAMLIVTGSFLWVSRHYYRVEEGEPLTPSKAVIIGIVQGLAVIPGISRSGATIATGLFTGLDRKTAARFSFLLSIPAILGAQVISVKDMIESQGHIDPATICGTIASFIVGLAALKLLLKLVNTGKFHLFAPYCWLAGILALSSNFL</sequence>
<feature type="transmembrane region" description="Helical" evidence="14">
    <location>
        <begin position="86"/>
        <end position="106"/>
    </location>
</feature>
<evidence type="ECO:0000256" key="1">
    <source>
        <dbReference type="ARBA" id="ARBA00004651"/>
    </source>
</evidence>
<dbReference type="Proteomes" id="UP000248798">
    <property type="component" value="Unassembled WGS sequence"/>
</dbReference>
<evidence type="ECO:0000256" key="3">
    <source>
        <dbReference type="ARBA" id="ARBA00012374"/>
    </source>
</evidence>
<protein>
    <recommendedName>
        <fullName evidence="4 14">Undecaprenyl-diphosphatase</fullName>
        <ecNumber evidence="3 14">3.6.1.27</ecNumber>
    </recommendedName>
    <alternativeName>
        <fullName evidence="12 14">Bacitracin resistance protein</fullName>
    </alternativeName>
    <alternativeName>
        <fullName evidence="11 14">Undecaprenyl pyrophosphate phosphatase</fullName>
    </alternativeName>
</protein>
<dbReference type="PANTHER" id="PTHR30622:SF2">
    <property type="entry name" value="UNDECAPRENYL-DIPHOSPHATASE"/>
    <property type="match status" value="1"/>
</dbReference>
<feature type="transmembrane region" description="Helical" evidence="14">
    <location>
        <begin position="216"/>
        <end position="235"/>
    </location>
</feature>
<keyword evidence="6 14" id="KW-0812">Transmembrane</keyword>
<keyword evidence="8 14" id="KW-1133">Transmembrane helix</keyword>
<evidence type="ECO:0000313" key="18">
    <source>
        <dbReference type="Proteomes" id="UP000293902"/>
    </source>
</evidence>
<reference evidence="15 18" key="2">
    <citation type="submission" date="2019-02" db="EMBL/GenBank/DDBJ databases">
        <title>Complete genome sequence of Desulfobacter hydrogenophilus AcRS1.</title>
        <authorList>
            <person name="Marietou A."/>
            <person name="Lund M.B."/>
            <person name="Marshall I.P.G."/>
            <person name="Schreiber L."/>
            <person name="Jorgensen B."/>
        </authorList>
    </citation>
    <scope>NUCLEOTIDE SEQUENCE [LARGE SCALE GENOMIC DNA]</scope>
    <source>
        <strain evidence="15 18">AcRS1</strain>
    </source>
</reference>
<name>A0A328FB56_9BACT</name>
<dbReference type="GO" id="GO:0005886">
    <property type="term" value="C:plasma membrane"/>
    <property type="evidence" value="ECO:0007669"/>
    <property type="project" value="UniProtKB-SubCell"/>
</dbReference>
<keyword evidence="14" id="KW-0573">Peptidoglycan synthesis</keyword>
<keyword evidence="14" id="KW-0133">Cell shape</keyword>
<feature type="transmembrane region" description="Helical" evidence="14">
    <location>
        <begin position="186"/>
        <end position="204"/>
    </location>
</feature>
<keyword evidence="14" id="KW-0961">Cell wall biogenesis/degradation</keyword>
<dbReference type="GO" id="GO:0009252">
    <property type="term" value="P:peptidoglycan biosynthetic process"/>
    <property type="evidence" value="ECO:0007669"/>
    <property type="project" value="UniProtKB-KW"/>
</dbReference>
<dbReference type="PANTHER" id="PTHR30622">
    <property type="entry name" value="UNDECAPRENYL-DIPHOSPHATASE"/>
    <property type="match status" value="1"/>
</dbReference>
<dbReference type="GO" id="GO:0050380">
    <property type="term" value="F:undecaprenyl-diphosphatase activity"/>
    <property type="evidence" value="ECO:0007669"/>
    <property type="project" value="UniProtKB-UniRule"/>
</dbReference>
<comment type="catalytic activity">
    <reaction evidence="13 14">
        <text>di-trans,octa-cis-undecaprenyl diphosphate + H2O = di-trans,octa-cis-undecaprenyl phosphate + phosphate + H(+)</text>
        <dbReference type="Rhea" id="RHEA:28094"/>
        <dbReference type="ChEBI" id="CHEBI:15377"/>
        <dbReference type="ChEBI" id="CHEBI:15378"/>
        <dbReference type="ChEBI" id="CHEBI:43474"/>
        <dbReference type="ChEBI" id="CHEBI:58405"/>
        <dbReference type="ChEBI" id="CHEBI:60392"/>
        <dbReference type="EC" id="3.6.1.27"/>
    </reaction>
</comment>
<evidence type="ECO:0000313" key="16">
    <source>
        <dbReference type="EMBL" id="RAM00365.1"/>
    </source>
</evidence>
<evidence type="ECO:0000256" key="10">
    <source>
        <dbReference type="ARBA" id="ARBA00023251"/>
    </source>
</evidence>
<keyword evidence="18" id="KW-1185">Reference proteome</keyword>
<evidence type="ECO:0000256" key="8">
    <source>
        <dbReference type="ARBA" id="ARBA00022989"/>
    </source>
</evidence>
<feature type="transmembrane region" description="Helical" evidence="14">
    <location>
        <begin position="112"/>
        <end position="133"/>
    </location>
</feature>
<evidence type="ECO:0000256" key="4">
    <source>
        <dbReference type="ARBA" id="ARBA00021581"/>
    </source>
</evidence>
<evidence type="ECO:0000256" key="13">
    <source>
        <dbReference type="ARBA" id="ARBA00047594"/>
    </source>
</evidence>
<reference evidence="16 17" key="1">
    <citation type="submission" date="2018-06" db="EMBL/GenBank/DDBJ databases">
        <title>Complete Genome Sequence of Desulfobacter hydrogenophilus (DSM3380).</title>
        <authorList>
            <person name="Marietou A."/>
            <person name="Schreiber L."/>
            <person name="Marshall I."/>
            <person name="Jorgensen B."/>
        </authorList>
    </citation>
    <scope>NUCLEOTIDE SEQUENCE [LARGE SCALE GENOMIC DNA]</scope>
    <source>
        <strain evidence="16 17">DSM 3380</strain>
    </source>
</reference>
<dbReference type="GO" id="GO:0046677">
    <property type="term" value="P:response to antibiotic"/>
    <property type="evidence" value="ECO:0007669"/>
    <property type="project" value="UniProtKB-UniRule"/>
</dbReference>
<comment type="similarity">
    <text evidence="2 14">Belongs to the UppP family.</text>
</comment>
<comment type="function">
    <text evidence="14">Catalyzes the dephosphorylation of undecaprenyl diphosphate (UPP). Confers resistance to bacitracin.</text>
</comment>
<comment type="caution">
    <text evidence="14">Lacks conserved residue(s) required for the propagation of feature annotation.</text>
</comment>
<evidence type="ECO:0000256" key="11">
    <source>
        <dbReference type="ARBA" id="ARBA00032707"/>
    </source>
</evidence>
<dbReference type="EMBL" id="CP036313">
    <property type="protein sequence ID" value="QBH12083.1"/>
    <property type="molecule type" value="Genomic_DNA"/>
</dbReference>
<dbReference type="EC" id="3.6.1.27" evidence="3 14"/>
<evidence type="ECO:0000256" key="7">
    <source>
        <dbReference type="ARBA" id="ARBA00022801"/>
    </source>
</evidence>
<dbReference type="EMBL" id="QLNI01000051">
    <property type="protein sequence ID" value="RAM00365.1"/>
    <property type="molecule type" value="Genomic_DNA"/>
</dbReference>
<evidence type="ECO:0000256" key="14">
    <source>
        <dbReference type="HAMAP-Rule" id="MF_01006"/>
    </source>
</evidence>
<accession>A0A328FB56</accession>
<dbReference type="GO" id="GO:0071555">
    <property type="term" value="P:cell wall organization"/>
    <property type="evidence" value="ECO:0007669"/>
    <property type="project" value="UniProtKB-KW"/>
</dbReference>
<evidence type="ECO:0000256" key="12">
    <source>
        <dbReference type="ARBA" id="ARBA00032932"/>
    </source>
</evidence>
<evidence type="ECO:0000313" key="17">
    <source>
        <dbReference type="Proteomes" id="UP000248798"/>
    </source>
</evidence>
<dbReference type="AlphaFoldDB" id="A0A328FB56"/>
<comment type="subcellular location">
    <subcellularLocation>
        <location evidence="1 14">Cell membrane</location>
        <topology evidence="1 14">Multi-pass membrane protein</topology>
    </subcellularLocation>
</comment>
<keyword evidence="10 14" id="KW-0046">Antibiotic resistance</keyword>
<comment type="miscellaneous">
    <text evidence="14">Bacitracin is thought to be involved in the inhibition of peptidoglycan synthesis by sequestering undecaprenyl diphosphate, thereby reducing the pool of lipid carrier available.</text>
</comment>
<keyword evidence="9 14" id="KW-0472">Membrane</keyword>
<dbReference type="HAMAP" id="MF_01006">
    <property type="entry name" value="Undec_diphosphatase"/>
    <property type="match status" value="1"/>
</dbReference>
<evidence type="ECO:0000256" key="5">
    <source>
        <dbReference type="ARBA" id="ARBA00022475"/>
    </source>
</evidence>
<evidence type="ECO:0000256" key="9">
    <source>
        <dbReference type="ARBA" id="ARBA00023136"/>
    </source>
</evidence>
<dbReference type="RefSeq" id="WP_111959781.1">
    <property type="nucleotide sequence ID" value="NZ_CP036313.1"/>
</dbReference>
<evidence type="ECO:0000256" key="2">
    <source>
        <dbReference type="ARBA" id="ARBA00010621"/>
    </source>
</evidence>
<evidence type="ECO:0000256" key="6">
    <source>
        <dbReference type="ARBA" id="ARBA00022692"/>
    </source>
</evidence>
<evidence type="ECO:0000313" key="15">
    <source>
        <dbReference type="EMBL" id="QBH12083.1"/>
    </source>
</evidence>
<organism evidence="16 17">
    <name type="scientific">Desulfobacter hydrogenophilus</name>
    <dbReference type="NCBI Taxonomy" id="2291"/>
    <lineage>
        <taxon>Bacteria</taxon>
        <taxon>Pseudomonadati</taxon>
        <taxon>Thermodesulfobacteriota</taxon>
        <taxon>Desulfobacteria</taxon>
        <taxon>Desulfobacterales</taxon>
        <taxon>Desulfobacteraceae</taxon>
        <taxon>Desulfobacter</taxon>
    </lineage>
</organism>
<dbReference type="Pfam" id="PF02673">
    <property type="entry name" value="BacA"/>
    <property type="match status" value="1"/>
</dbReference>
<keyword evidence="7 14" id="KW-0378">Hydrolase</keyword>
<dbReference type="GO" id="GO:0008360">
    <property type="term" value="P:regulation of cell shape"/>
    <property type="evidence" value="ECO:0007669"/>
    <property type="project" value="UniProtKB-KW"/>
</dbReference>
<dbReference type="Proteomes" id="UP000293902">
    <property type="component" value="Chromosome"/>
</dbReference>
<keyword evidence="5 14" id="KW-1003">Cell membrane</keyword>
<dbReference type="OrthoDB" id="9808289at2"/>